<dbReference type="SMART" id="SM00471">
    <property type="entry name" value="HDc"/>
    <property type="match status" value="1"/>
</dbReference>
<dbReference type="Gene3D" id="3.30.70.2760">
    <property type="match status" value="1"/>
</dbReference>
<dbReference type="Gene3D" id="1.10.150.50">
    <property type="entry name" value="Transcription Factor, Ets-1"/>
    <property type="match status" value="1"/>
</dbReference>
<protein>
    <recommendedName>
        <fullName evidence="3">Deoxynucleoside triphosphate triphosphohydrolase SAMHD1</fullName>
    </recommendedName>
</protein>
<feature type="domain" description="SAM" evidence="16">
    <location>
        <begin position="23"/>
        <end position="81"/>
    </location>
</feature>
<dbReference type="Pfam" id="PF01966">
    <property type="entry name" value="HD"/>
    <property type="match status" value="1"/>
</dbReference>
<keyword evidence="5" id="KW-0021">Allosteric enzyme</keyword>
<dbReference type="InterPro" id="IPR006674">
    <property type="entry name" value="HD_domain"/>
</dbReference>
<keyword evidence="9" id="KW-0547">Nucleotide-binding</keyword>
<dbReference type="InterPro" id="IPR050135">
    <property type="entry name" value="dGTPase-like"/>
</dbReference>
<evidence type="ECO:0000259" key="16">
    <source>
        <dbReference type="PROSITE" id="PS50105"/>
    </source>
</evidence>
<dbReference type="PROSITE" id="PS51831">
    <property type="entry name" value="HD"/>
    <property type="match status" value="1"/>
</dbReference>
<keyword evidence="19" id="KW-1185">Reference proteome</keyword>
<evidence type="ECO:0000256" key="15">
    <source>
        <dbReference type="ARBA" id="ARBA00049451"/>
    </source>
</evidence>
<dbReference type="PROSITE" id="PS50105">
    <property type="entry name" value="SAM_DOMAIN"/>
    <property type="match status" value="1"/>
</dbReference>
<keyword evidence="10" id="KW-0234">DNA repair</keyword>
<keyword evidence="7" id="KW-0227">DNA damage</keyword>
<dbReference type="GO" id="GO:0006281">
    <property type="term" value="P:DNA repair"/>
    <property type="evidence" value="ECO:0007669"/>
    <property type="project" value="UniProtKB-KW"/>
</dbReference>
<evidence type="ECO:0000256" key="12">
    <source>
        <dbReference type="ARBA" id="ARBA00047812"/>
    </source>
</evidence>
<evidence type="ECO:0000256" key="2">
    <source>
        <dbReference type="ARBA" id="ARBA00005776"/>
    </source>
</evidence>
<name>A0A2T7NIQ2_POMCA</name>
<dbReference type="InterPro" id="IPR003607">
    <property type="entry name" value="HD/PDEase_dom"/>
</dbReference>
<dbReference type="Pfam" id="PF00536">
    <property type="entry name" value="SAM_1"/>
    <property type="match status" value="1"/>
</dbReference>
<comment type="catalytic activity">
    <reaction evidence="13">
        <text>a 2'-deoxyribonucleoside 5'-triphosphate + H2O = a 2'-deoxyribonucleoside + triphosphate + H(+)</text>
        <dbReference type="Rhea" id="RHEA:46148"/>
        <dbReference type="ChEBI" id="CHEBI:15377"/>
        <dbReference type="ChEBI" id="CHEBI:15378"/>
        <dbReference type="ChEBI" id="CHEBI:18036"/>
        <dbReference type="ChEBI" id="CHEBI:18274"/>
        <dbReference type="ChEBI" id="CHEBI:61560"/>
    </reaction>
    <physiologicalReaction direction="left-to-right" evidence="13">
        <dbReference type="Rhea" id="RHEA:46149"/>
    </physiologicalReaction>
</comment>
<dbReference type="AlphaFoldDB" id="A0A2T7NIQ2"/>
<dbReference type="InterPro" id="IPR013761">
    <property type="entry name" value="SAM/pointed_sf"/>
</dbReference>
<evidence type="ECO:0000256" key="7">
    <source>
        <dbReference type="ARBA" id="ARBA00022763"/>
    </source>
</evidence>
<comment type="similarity">
    <text evidence="2">Belongs to the SAMHD1 family.</text>
</comment>
<dbReference type="EMBL" id="PZQS01000012">
    <property type="protein sequence ID" value="PVD21032.1"/>
    <property type="molecule type" value="Genomic_DNA"/>
</dbReference>
<dbReference type="GO" id="GO:0005634">
    <property type="term" value="C:nucleus"/>
    <property type="evidence" value="ECO:0007669"/>
    <property type="project" value="TreeGrafter"/>
</dbReference>
<reference evidence="18 19" key="1">
    <citation type="submission" date="2018-04" db="EMBL/GenBank/DDBJ databases">
        <title>The genome of golden apple snail Pomacea canaliculata provides insight into stress tolerance and invasive adaptation.</title>
        <authorList>
            <person name="Liu C."/>
            <person name="Liu B."/>
            <person name="Ren Y."/>
            <person name="Zhang Y."/>
            <person name="Wang H."/>
            <person name="Li S."/>
            <person name="Jiang F."/>
            <person name="Yin L."/>
            <person name="Zhang G."/>
            <person name="Qian W."/>
            <person name="Fan W."/>
        </authorList>
    </citation>
    <scope>NUCLEOTIDE SEQUENCE [LARGE SCALE GENOMIC DNA]</scope>
    <source>
        <strain evidence="18">SZHN2017</strain>
        <tissue evidence="18">Muscle</tissue>
    </source>
</reference>
<keyword evidence="9" id="KW-0342">GTP-binding</keyword>
<evidence type="ECO:0000256" key="9">
    <source>
        <dbReference type="ARBA" id="ARBA00023134"/>
    </source>
</evidence>
<dbReference type="GO" id="GO:0051607">
    <property type="term" value="P:defense response to virus"/>
    <property type="evidence" value="ECO:0007669"/>
    <property type="project" value="UniProtKB-KW"/>
</dbReference>
<comment type="catalytic activity">
    <reaction evidence="11">
        <text>dCTP + H2O = 2'-deoxycytidine + triphosphate + H(+)</text>
        <dbReference type="Rhea" id="RHEA:80083"/>
        <dbReference type="ChEBI" id="CHEBI:15377"/>
        <dbReference type="ChEBI" id="CHEBI:15378"/>
        <dbReference type="ChEBI" id="CHEBI:15698"/>
        <dbReference type="ChEBI" id="CHEBI:18036"/>
        <dbReference type="ChEBI" id="CHEBI:61481"/>
    </reaction>
    <physiologicalReaction direction="left-to-right" evidence="11">
        <dbReference type="Rhea" id="RHEA:80084"/>
    </physiologicalReaction>
</comment>
<evidence type="ECO:0000256" key="8">
    <source>
        <dbReference type="ARBA" id="ARBA00023118"/>
    </source>
</evidence>
<dbReference type="OrthoDB" id="9991235at2759"/>
<evidence type="ECO:0000256" key="13">
    <source>
        <dbReference type="ARBA" id="ARBA00048183"/>
    </source>
</evidence>
<dbReference type="GO" id="GO:0006260">
    <property type="term" value="P:DNA replication"/>
    <property type="evidence" value="ECO:0007669"/>
    <property type="project" value="UniProtKB-KW"/>
</dbReference>
<evidence type="ECO:0000256" key="3">
    <source>
        <dbReference type="ARBA" id="ARBA00020285"/>
    </source>
</evidence>
<dbReference type="CDD" id="cd00077">
    <property type="entry name" value="HDc"/>
    <property type="match status" value="1"/>
</dbReference>
<gene>
    <name evidence="18" type="ORF">C0Q70_19198</name>
</gene>
<sequence length="578" mass="66724">MFNEIDGASRLSSQINHEPWKCWTVEDLAEKLEQNGLDEAAEVFTKEKIDGSMLDQITPEFLEKIGIRERGLHLKIKKFIERNGCLEAFGYELSGSKVFNDPVHGHMELHPLCVAIIDTPQFQRLRYLKQLGACYFVFPGASNNRFEHSLGVCHLAGQLVTALQRRQPWLNISKKDILCVQIAGLCHDLGHGPFSHVFDNKFIPLVVKDGSWKHEEASVAMFDYMYNDPANDLAKLFKQYGLTDADRIFIKEQVAGPSQNSKEWSYFGRPKEKSFLYEIVANKRNGIDVDKWDYFLRDCHHLGMRNSFDYTRFIHFARVIFVENQFQICVRDKEVFNMYEMFQTRHALHRKAYQHKVTHAVEIMLVEAMKEANDFLLIPGKGKMLKMSECIKEENMDAYMNLNDSIFHQILLSPDPNLQKSKDILQALQRRRLYKCAAESVPIEGTRFNDESVIKDQIMKALTEEEIANLGLGMMAAEERVIVQVSHLIPKNQFKEQLVRVFLKPSDDRDADGKCLQLLMEAFSTWCKNNKMKEPKKFVNIEASPKKHAPEGYMTPEHPTNPTVKTYSAGKKITKILF</sequence>
<evidence type="ECO:0000256" key="14">
    <source>
        <dbReference type="ARBA" id="ARBA00049174"/>
    </source>
</evidence>
<keyword evidence="4" id="KW-0158">Chromosome</keyword>
<dbReference type="GO" id="GO:0005694">
    <property type="term" value="C:chromosome"/>
    <property type="evidence" value="ECO:0007669"/>
    <property type="project" value="UniProtKB-SubCell"/>
</dbReference>
<dbReference type="STRING" id="400727.A0A2T7NIQ2"/>
<dbReference type="PANTHER" id="PTHR11373:SF4">
    <property type="entry name" value="DEOXYNUCLEOSIDE TRIPHOSPHATE TRIPHOSPHOHYDROLASE SAMHD1"/>
    <property type="match status" value="1"/>
</dbReference>
<evidence type="ECO:0000256" key="10">
    <source>
        <dbReference type="ARBA" id="ARBA00023204"/>
    </source>
</evidence>
<evidence type="ECO:0000256" key="4">
    <source>
        <dbReference type="ARBA" id="ARBA00022454"/>
    </source>
</evidence>
<evidence type="ECO:0000313" key="18">
    <source>
        <dbReference type="EMBL" id="PVD21032.1"/>
    </source>
</evidence>
<evidence type="ECO:0000256" key="5">
    <source>
        <dbReference type="ARBA" id="ARBA00022533"/>
    </source>
</evidence>
<evidence type="ECO:0000256" key="6">
    <source>
        <dbReference type="ARBA" id="ARBA00022705"/>
    </source>
</evidence>
<dbReference type="Gene3D" id="1.10.3210.10">
    <property type="entry name" value="Hypothetical protein af1432"/>
    <property type="match status" value="1"/>
</dbReference>
<comment type="catalytic activity">
    <reaction evidence="15">
        <text>dTTP + H2O = thymidine + triphosphate + H(+)</text>
        <dbReference type="Rhea" id="RHEA:80079"/>
        <dbReference type="ChEBI" id="CHEBI:15377"/>
        <dbReference type="ChEBI" id="CHEBI:15378"/>
        <dbReference type="ChEBI" id="CHEBI:17748"/>
        <dbReference type="ChEBI" id="CHEBI:18036"/>
        <dbReference type="ChEBI" id="CHEBI:37568"/>
    </reaction>
    <physiologicalReaction direction="left-to-right" evidence="15">
        <dbReference type="Rhea" id="RHEA:80080"/>
    </physiologicalReaction>
</comment>
<dbReference type="SUPFAM" id="SSF109604">
    <property type="entry name" value="HD-domain/PDEase-like"/>
    <property type="match status" value="1"/>
</dbReference>
<dbReference type="GO" id="GO:0006203">
    <property type="term" value="P:dGTP catabolic process"/>
    <property type="evidence" value="ECO:0007669"/>
    <property type="project" value="TreeGrafter"/>
</dbReference>
<comment type="subcellular location">
    <subcellularLocation>
        <location evidence="1">Chromosome</location>
    </subcellularLocation>
</comment>
<dbReference type="Proteomes" id="UP000245119">
    <property type="component" value="Linkage Group LG12"/>
</dbReference>
<accession>A0A2T7NIQ2</accession>
<feature type="domain" description="HD" evidence="17">
    <location>
        <begin position="145"/>
        <end position="295"/>
    </location>
</feature>
<comment type="catalytic activity">
    <reaction evidence="14">
        <text>dGTP + H2O = 2'-deoxyguanosine + triphosphate + H(+)</text>
        <dbReference type="Rhea" id="RHEA:15193"/>
        <dbReference type="ChEBI" id="CHEBI:15377"/>
        <dbReference type="ChEBI" id="CHEBI:15378"/>
        <dbReference type="ChEBI" id="CHEBI:17172"/>
        <dbReference type="ChEBI" id="CHEBI:18036"/>
        <dbReference type="ChEBI" id="CHEBI:61429"/>
    </reaction>
    <physiologicalReaction direction="left-to-right" evidence="14">
        <dbReference type="Rhea" id="RHEA:15194"/>
    </physiologicalReaction>
</comment>
<comment type="caution">
    <text evidence="18">The sequence shown here is derived from an EMBL/GenBank/DDBJ whole genome shotgun (WGS) entry which is preliminary data.</text>
</comment>
<dbReference type="InterPro" id="IPR001660">
    <property type="entry name" value="SAM"/>
</dbReference>
<keyword evidence="6" id="KW-0235">DNA replication</keyword>
<evidence type="ECO:0000256" key="1">
    <source>
        <dbReference type="ARBA" id="ARBA00004286"/>
    </source>
</evidence>
<proteinExistence type="inferred from homology"/>
<evidence type="ECO:0000259" key="17">
    <source>
        <dbReference type="PROSITE" id="PS51831"/>
    </source>
</evidence>
<organism evidence="18 19">
    <name type="scientific">Pomacea canaliculata</name>
    <name type="common">Golden apple snail</name>
    <dbReference type="NCBI Taxonomy" id="400727"/>
    <lineage>
        <taxon>Eukaryota</taxon>
        <taxon>Metazoa</taxon>
        <taxon>Spiralia</taxon>
        <taxon>Lophotrochozoa</taxon>
        <taxon>Mollusca</taxon>
        <taxon>Gastropoda</taxon>
        <taxon>Caenogastropoda</taxon>
        <taxon>Architaenioglossa</taxon>
        <taxon>Ampullarioidea</taxon>
        <taxon>Ampullariidae</taxon>
        <taxon>Pomacea</taxon>
    </lineage>
</organism>
<evidence type="ECO:0000256" key="11">
    <source>
        <dbReference type="ARBA" id="ARBA00047701"/>
    </source>
</evidence>
<dbReference type="GO" id="GO:0008832">
    <property type="term" value="F:dGTPase activity"/>
    <property type="evidence" value="ECO:0007669"/>
    <property type="project" value="TreeGrafter"/>
</dbReference>
<evidence type="ECO:0000313" key="19">
    <source>
        <dbReference type="Proteomes" id="UP000245119"/>
    </source>
</evidence>
<dbReference type="SMART" id="SM00454">
    <property type="entry name" value="SAM"/>
    <property type="match status" value="1"/>
</dbReference>
<dbReference type="FunFam" id="1.10.3210.10:FF:000017">
    <property type="entry name" value="Deoxynucleoside triphosphate triphosphohydrolase SAMHD1"/>
    <property type="match status" value="1"/>
</dbReference>
<dbReference type="SUPFAM" id="SSF47769">
    <property type="entry name" value="SAM/Pointed domain"/>
    <property type="match status" value="1"/>
</dbReference>
<comment type="catalytic activity">
    <reaction evidence="12">
        <text>dATP + H2O = 2'-deoxyadenosine + triphosphate + H(+)</text>
        <dbReference type="Rhea" id="RHEA:67648"/>
        <dbReference type="ChEBI" id="CHEBI:15377"/>
        <dbReference type="ChEBI" id="CHEBI:15378"/>
        <dbReference type="ChEBI" id="CHEBI:17256"/>
        <dbReference type="ChEBI" id="CHEBI:18036"/>
        <dbReference type="ChEBI" id="CHEBI:61404"/>
    </reaction>
    <physiologicalReaction direction="left-to-right" evidence="12">
        <dbReference type="Rhea" id="RHEA:67649"/>
    </physiologicalReaction>
</comment>
<dbReference type="PANTHER" id="PTHR11373">
    <property type="entry name" value="DEOXYNUCLEOSIDE TRIPHOSPHATE TRIPHOSPHOHYDROLASE"/>
    <property type="match status" value="1"/>
</dbReference>
<dbReference type="GO" id="GO:0005525">
    <property type="term" value="F:GTP binding"/>
    <property type="evidence" value="ECO:0007669"/>
    <property type="project" value="UniProtKB-KW"/>
</dbReference>
<keyword evidence="8" id="KW-0051">Antiviral defense</keyword>